<keyword evidence="2" id="KW-1185">Reference proteome</keyword>
<sequence>MHFSDDKSKGLVEIDWNNQVTVSEIDISGWVSEKNALKSRSLEYKSTPIKRQQYKLSSPIRIRKYLSPVLQTPQIPIKTISPNREKIETLLLKILDKSQNKIKIKDRGSSYFKANRLGIKFPSNNYTVNLPRSLNMIKKSKQTKSLYKKKKIQPFGDRLSFVRSRLGG</sequence>
<gene>
    <name evidence="1" type="ORF">SteCoe_26837</name>
</gene>
<dbReference type="Proteomes" id="UP000187209">
    <property type="component" value="Unassembled WGS sequence"/>
</dbReference>
<accession>A0A1R2BBX0</accession>
<organism evidence="1 2">
    <name type="scientific">Stentor coeruleus</name>
    <dbReference type="NCBI Taxonomy" id="5963"/>
    <lineage>
        <taxon>Eukaryota</taxon>
        <taxon>Sar</taxon>
        <taxon>Alveolata</taxon>
        <taxon>Ciliophora</taxon>
        <taxon>Postciliodesmatophora</taxon>
        <taxon>Heterotrichea</taxon>
        <taxon>Heterotrichida</taxon>
        <taxon>Stentoridae</taxon>
        <taxon>Stentor</taxon>
    </lineage>
</organism>
<evidence type="ECO:0000313" key="2">
    <source>
        <dbReference type="Proteomes" id="UP000187209"/>
    </source>
</evidence>
<comment type="caution">
    <text evidence="1">The sequence shown here is derived from an EMBL/GenBank/DDBJ whole genome shotgun (WGS) entry which is preliminary data.</text>
</comment>
<dbReference type="EMBL" id="MPUH01000762">
    <property type="protein sequence ID" value="OMJ74281.1"/>
    <property type="molecule type" value="Genomic_DNA"/>
</dbReference>
<reference evidence="1 2" key="1">
    <citation type="submission" date="2016-11" db="EMBL/GenBank/DDBJ databases">
        <title>The macronuclear genome of Stentor coeruleus: a giant cell with tiny introns.</title>
        <authorList>
            <person name="Slabodnick M."/>
            <person name="Ruby J.G."/>
            <person name="Reiff S.B."/>
            <person name="Swart E.C."/>
            <person name="Gosai S."/>
            <person name="Prabakaran S."/>
            <person name="Witkowska E."/>
            <person name="Larue G.E."/>
            <person name="Fisher S."/>
            <person name="Freeman R.M."/>
            <person name="Gunawardena J."/>
            <person name="Chu W."/>
            <person name="Stover N.A."/>
            <person name="Gregory B.D."/>
            <person name="Nowacki M."/>
            <person name="Derisi J."/>
            <person name="Roy S.W."/>
            <person name="Marshall W.F."/>
            <person name="Sood P."/>
        </authorList>
    </citation>
    <scope>NUCLEOTIDE SEQUENCE [LARGE SCALE GENOMIC DNA]</scope>
    <source>
        <strain evidence="1">WM001</strain>
    </source>
</reference>
<name>A0A1R2BBX0_9CILI</name>
<dbReference type="AlphaFoldDB" id="A0A1R2BBX0"/>
<protein>
    <submittedName>
        <fullName evidence="1">Uncharacterized protein</fullName>
    </submittedName>
</protein>
<proteinExistence type="predicted"/>
<evidence type="ECO:0000313" key="1">
    <source>
        <dbReference type="EMBL" id="OMJ74281.1"/>
    </source>
</evidence>